<protein>
    <recommendedName>
        <fullName evidence="6">DUF4352 domain-containing protein</fullName>
    </recommendedName>
</protein>
<gene>
    <name evidence="4" type="ORF">G1C94_1438</name>
</gene>
<evidence type="ECO:0000313" key="4">
    <source>
        <dbReference type="EMBL" id="NMN02816.1"/>
    </source>
</evidence>
<feature type="region of interest" description="Disordered" evidence="2">
    <location>
        <begin position="59"/>
        <end position="84"/>
    </location>
</feature>
<feature type="transmembrane region" description="Helical" evidence="3">
    <location>
        <begin position="24"/>
        <end position="48"/>
    </location>
</feature>
<dbReference type="InterPro" id="IPR029050">
    <property type="entry name" value="Immunoprotect_excell_Ig-like"/>
</dbReference>
<evidence type="ECO:0000256" key="3">
    <source>
        <dbReference type="SAM" id="Phobius"/>
    </source>
</evidence>
<evidence type="ECO:0000256" key="1">
    <source>
        <dbReference type="ARBA" id="ARBA00022729"/>
    </source>
</evidence>
<name>A0ABX1T1C2_9BIFI</name>
<comment type="caution">
    <text evidence="4">The sequence shown here is derived from an EMBL/GenBank/DDBJ whole genome shotgun (WGS) entry which is preliminary data.</text>
</comment>
<keyword evidence="1" id="KW-0732">Signal</keyword>
<keyword evidence="3" id="KW-0812">Transmembrane</keyword>
<dbReference type="EMBL" id="JAAIIJ010000034">
    <property type="protein sequence ID" value="NMN02816.1"/>
    <property type="molecule type" value="Genomic_DNA"/>
</dbReference>
<keyword evidence="3" id="KW-0472">Membrane</keyword>
<organism evidence="4 5">
    <name type="scientific">Bifidobacterium panos</name>
    <dbReference type="NCBI Taxonomy" id="2675321"/>
    <lineage>
        <taxon>Bacteria</taxon>
        <taxon>Bacillati</taxon>
        <taxon>Actinomycetota</taxon>
        <taxon>Actinomycetes</taxon>
        <taxon>Bifidobacteriales</taxon>
        <taxon>Bifidobacteriaceae</taxon>
        <taxon>Bifidobacterium</taxon>
    </lineage>
</organism>
<dbReference type="RefSeq" id="WP_172147164.1">
    <property type="nucleotide sequence ID" value="NZ_JAAIIJ010000034.1"/>
</dbReference>
<evidence type="ECO:0000256" key="2">
    <source>
        <dbReference type="SAM" id="MobiDB-lite"/>
    </source>
</evidence>
<sequence length="234" mass="25530">MNENTTQSPQQPRKTRKTISLKPWQILVAVIAVVAITIACTVTVTMVVRDGKARNEAAKSYIKPQTDNTNNDEDTSESQKSKRGNLIKHIGDTASTCADTSCSTLLTQWKVTNITLDFQCPVSDYAYNDGKPENGHFVAFDIEAETSADNGDGKDHSIYLGNSGPWTYFTKDGTQWSGNVKSMSAQMCTPEEQRFPSTMQPGSKASGKIVFDVPSTDGVLAFTLGVGGWEYPLE</sequence>
<keyword evidence="3" id="KW-1133">Transmembrane helix</keyword>
<keyword evidence="5" id="KW-1185">Reference proteome</keyword>
<evidence type="ECO:0000313" key="5">
    <source>
        <dbReference type="Proteomes" id="UP000553756"/>
    </source>
</evidence>
<reference evidence="4 5" key="1">
    <citation type="submission" date="2020-02" db="EMBL/GenBank/DDBJ databases">
        <title>Characterization of phylogenetic diversity of novel bifidobacterial species isolated in Czech ZOOs.</title>
        <authorList>
            <person name="Lugli G.A."/>
            <person name="Vera N.B."/>
            <person name="Ventura M."/>
        </authorList>
    </citation>
    <scope>NUCLEOTIDE SEQUENCE [LARGE SCALE GENOMIC DNA]</scope>
    <source>
        <strain evidence="4 5">DSM 109963</strain>
    </source>
</reference>
<evidence type="ECO:0008006" key="6">
    <source>
        <dbReference type="Google" id="ProtNLM"/>
    </source>
</evidence>
<dbReference type="Proteomes" id="UP000553756">
    <property type="component" value="Unassembled WGS sequence"/>
</dbReference>
<proteinExistence type="predicted"/>
<accession>A0ABX1T1C2</accession>
<dbReference type="Gene3D" id="2.60.40.1240">
    <property type="match status" value="1"/>
</dbReference>